<protein>
    <submittedName>
        <fullName evidence="2">Uncharacterized protein</fullName>
    </submittedName>
</protein>
<keyword evidence="3" id="KW-1185">Reference proteome</keyword>
<reference evidence="2" key="1">
    <citation type="submission" date="2020-12" db="EMBL/GenBank/DDBJ databases">
        <title>Genomic characterization of non-nitrogen-fixing Frankia strains.</title>
        <authorList>
            <person name="Carlos-Shanley C."/>
            <person name="Guerra T."/>
            <person name="Hahn D."/>
        </authorList>
    </citation>
    <scope>NUCLEOTIDE SEQUENCE</scope>
    <source>
        <strain evidence="2">CN6</strain>
    </source>
</reference>
<feature type="region of interest" description="Disordered" evidence="1">
    <location>
        <begin position="168"/>
        <end position="197"/>
    </location>
</feature>
<sequence>MLGIASPLAEIVIARSAAVCQVARWADDRPMGNARLRIARTYLRMHVPGVDSDAGRNQVVAVEHGISIYAAGVSRERGWAGMDDSPFAVWDAQGRTLGAFDDFDTAHRRAHQWAAGLAVLLPLTVDDRLARVSRRIWSARCELIAWAEFAVLPGCDQSATSVAAGSVAAPGEPSEAGVSGGRPCPAAAPSGHGRRAG</sequence>
<dbReference type="AlphaFoldDB" id="A0A937RLU2"/>
<dbReference type="EMBL" id="JAEACQ010000195">
    <property type="protein sequence ID" value="MBL7628748.1"/>
    <property type="molecule type" value="Genomic_DNA"/>
</dbReference>
<proteinExistence type="predicted"/>
<name>A0A937RLU2_9ACTN</name>
<gene>
    <name evidence="2" type="ORF">I7412_16625</name>
</gene>
<dbReference type="Proteomes" id="UP000604475">
    <property type="component" value="Unassembled WGS sequence"/>
</dbReference>
<dbReference type="RefSeq" id="WP_203003683.1">
    <property type="nucleotide sequence ID" value="NZ_JADWYU010000153.1"/>
</dbReference>
<comment type="caution">
    <text evidence="2">The sequence shown here is derived from an EMBL/GenBank/DDBJ whole genome shotgun (WGS) entry which is preliminary data.</text>
</comment>
<accession>A0A937RLU2</accession>
<evidence type="ECO:0000256" key="1">
    <source>
        <dbReference type="SAM" id="MobiDB-lite"/>
    </source>
</evidence>
<evidence type="ECO:0000313" key="3">
    <source>
        <dbReference type="Proteomes" id="UP000604475"/>
    </source>
</evidence>
<evidence type="ECO:0000313" key="2">
    <source>
        <dbReference type="EMBL" id="MBL7628748.1"/>
    </source>
</evidence>
<organism evidence="2 3">
    <name type="scientific">Frankia nepalensis</name>
    <dbReference type="NCBI Taxonomy" id="1836974"/>
    <lineage>
        <taxon>Bacteria</taxon>
        <taxon>Bacillati</taxon>
        <taxon>Actinomycetota</taxon>
        <taxon>Actinomycetes</taxon>
        <taxon>Frankiales</taxon>
        <taxon>Frankiaceae</taxon>
        <taxon>Frankia</taxon>
    </lineage>
</organism>